<comment type="caution">
    <text evidence="1">The sequence shown here is derived from an EMBL/GenBank/DDBJ whole genome shotgun (WGS) entry which is preliminary data.</text>
</comment>
<name>A0A4Y4CQP6_ZOORA</name>
<dbReference type="Proteomes" id="UP000318422">
    <property type="component" value="Unassembled WGS sequence"/>
</dbReference>
<dbReference type="RefSeq" id="WP_141349382.1">
    <property type="nucleotide sequence ID" value="NZ_BJNV01000008.1"/>
</dbReference>
<reference evidence="1 2" key="1">
    <citation type="submission" date="2019-06" db="EMBL/GenBank/DDBJ databases">
        <title>Whole genome shotgun sequence of Zoogloea ramigera NBRC 15342.</title>
        <authorList>
            <person name="Hosoyama A."/>
            <person name="Uohara A."/>
            <person name="Ohji S."/>
            <person name="Ichikawa N."/>
        </authorList>
    </citation>
    <scope>NUCLEOTIDE SEQUENCE [LARGE SCALE GENOMIC DNA]</scope>
    <source>
        <strain evidence="1 2">NBRC 15342</strain>
    </source>
</reference>
<keyword evidence="2" id="KW-1185">Reference proteome</keyword>
<accession>A0A4Y4CQP6</accession>
<evidence type="ECO:0008006" key="3">
    <source>
        <dbReference type="Google" id="ProtNLM"/>
    </source>
</evidence>
<evidence type="ECO:0000313" key="1">
    <source>
        <dbReference type="EMBL" id="GEC94626.1"/>
    </source>
</evidence>
<sequence length="91" mass="10291">MSKIEKLLLKLRRKPAPTDFTWDDLITLTRRAGFNESCTGGSHYMFQHESGYLFRASKTHPSGLLKMYQIRGAIEALKAVGFIPEGSDDEN</sequence>
<gene>
    <name evidence="1" type="ORF">ZRA01_06990</name>
</gene>
<dbReference type="AlphaFoldDB" id="A0A4Y4CQP6"/>
<organism evidence="1 2">
    <name type="scientific">Zoogloea ramigera</name>
    <dbReference type="NCBI Taxonomy" id="350"/>
    <lineage>
        <taxon>Bacteria</taxon>
        <taxon>Pseudomonadati</taxon>
        <taxon>Pseudomonadota</taxon>
        <taxon>Betaproteobacteria</taxon>
        <taxon>Rhodocyclales</taxon>
        <taxon>Zoogloeaceae</taxon>
        <taxon>Zoogloea</taxon>
    </lineage>
</organism>
<proteinExistence type="predicted"/>
<dbReference type="SUPFAM" id="SSF54786">
    <property type="entry name" value="YcfA/nrd intein domain"/>
    <property type="match status" value="1"/>
</dbReference>
<dbReference type="EMBL" id="BJNV01000008">
    <property type="protein sequence ID" value="GEC94626.1"/>
    <property type="molecule type" value="Genomic_DNA"/>
</dbReference>
<protein>
    <recommendedName>
        <fullName evidence="3">HicA-like toxin of HicAB toxin-antitoxin system</fullName>
    </recommendedName>
</protein>
<dbReference type="OrthoDB" id="73001at2"/>
<evidence type="ECO:0000313" key="2">
    <source>
        <dbReference type="Proteomes" id="UP000318422"/>
    </source>
</evidence>